<keyword evidence="5" id="KW-1185">Reference proteome</keyword>
<proteinExistence type="predicted"/>
<evidence type="ECO:0000313" key="5">
    <source>
        <dbReference type="Proteomes" id="UP001341281"/>
    </source>
</evidence>
<sequence length="421" mass="46668">MGARASVLSNHRGLPATATNTDRYDHGQDSLPVVLNEPDLGITFNRVGNQLDLLSWKGQVNLDKGIHDQLPPPEVGALSEQFPFTEGSVIESFTFDEIYDNGSSMKDADAVRTDEGSLWQLPSGIGSSFAAEDGFQQNDKSLEEAINCPLLIAQSSSLSDILKESFKKSDSFTRWMNKELGEVDDSQIKSSSGVYWTSEETDNIIEVSSQDQFTVDPVLAEKQLFSICDISPSSTYAGSKTRVIISGRFLNSNEVKRRKWSCMFGEVEVPAEVLADGTLRCFSPSHKPGRVPFYVTCSNRLACSEVREFEFRSSDSQYMDAPNPHVATNITYLQMRLDNLLSLGQDKYQATVSNITKDMVDFSKKINSLMADNDSWSELLKLTDDNGLLLAALGYEWALRPTIFAEMLMDGLHSIGLHFVA</sequence>
<dbReference type="EMBL" id="CP144746">
    <property type="protein sequence ID" value="WVZ55778.1"/>
    <property type="molecule type" value="Genomic_DNA"/>
</dbReference>
<evidence type="ECO:0000313" key="4">
    <source>
        <dbReference type="EMBL" id="WVZ55778.1"/>
    </source>
</evidence>
<gene>
    <name evidence="4" type="ORF">U9M48_006399</name>
</gene>
<feature type="region of interest" description="Disordered" evidence="2">
    <location>
        <begin position="1"/>
        <end position="25"/>
    </location>
</feature>
<dbReference type="PANTHER" id="PTHR23335:SF29">
    <property type="entry name" value="CALMODULIN-BINDING TRANSCRIPTION ACTIVATOR 1"/>
    <property type="match status" value="1"/>
</dbReference>
<dbReference type="GO" id="GO:0003690">
    <property type="term" value="F:double-stranded DNA binding"/>
    <property type="evidence" value="ECO:0007669"/>
    <property type="project" value="TreeGrafter"/>
</dbReference>
<dbReference type="CDD" id="cd00102">
    <property type="entry name" value="IPT"/>
    <property type="match status" value="1"/>
</dbReference>
<dbReference type="FunFam" id="2.60.40.10:FF:000314">
    <property type="entry name" value="Calmodulin-binding transcription activator 2"/>
    <property type="match status" value="1"/>
</dbReference>
<keyword evidence="1" id="KW-0040">ANK repeat</keyword>
<dbReference type="InterPro" id="IPR014756">
    <property type="entry name" value="Ig_E-set"/>
</dbReference>
<dbReference type="GO" id="GO:0006357">
    <property type="term" value="P:regulation of transcription by RNA polymerase II"/>
    <property type="evidence" value="ECO:0007669"/>
    <property type="project" value="TreeGrafter"/>
</dbReference>
<organism evidence="4 5">
    <name type="scientific">Paspalum notatum var. saurae</name>
    <dbReference type="NCBI Taxonomy" id="547442"/>
    <lineage>
        <taxon>Eukaryota</taxon>
        <taxon>Viridiplantae</taxon>
        <taxon>Streptophyta</taxon>
        <taxon>Embryophyta</taxon>
        <taxon>Tracheophyta</taxon>
        <taxon>Spermatophyta</taxon>
        <taxon>Magnoliopsida</taxon>
        <taxon>Liliopsida</taxon>
        <taxon>Poales</taxon>
        <taxon>Poaceae</taxon>
        <taxon>PACMAD clade</taxon>
        <taxon>Panicoideae</taxon>
        <taxon>Andropogonodae</taxon>
        <taxon>Paspaleae</taxon>
        <taxon>Paspalinae</taxon>
        <taxon>Paspalum</taxon>
    </lineage>
</organism>
<dbReference type="InterPro" id="IPR002909">
    <property type="entry name" value="IPT_dom"/>
</dbReference>
<feature type="non-terminal residue" evidence="4">
    <location>
        <position position="1"/>
    </location>
</feature>
<protein>
    <recommendedName>
        <fullName evidence="3">IPT/TIG domain-containing protein</fullName>
    </recommendedName>
</protein>
<evidence type="ECO:0000259" key="3">
    <source>
        <dbReference type="Pfam" id="PF01833"/>
    </source>
</evidence>
<feature type="domain" description="IPT/TIG" evidence="3">
    <location>
        <begin position="227"/>
        <end position="299"/>
    </location>
</feature>
<reference evidence="4 5" key="1">
    <citation type="submission" date="2024-02" db="EMBL/GenBank/DDBJ databases">
        <title>High-quality chromosome-scale genome assembly of Pensacola bahiagrass (Paspalum notatum Flugge var. saurae).</title>
        <authorList>
            <person name="Vega J.M."/>
            <person name="Podio M."/>
            <person name="Orjuela J."/>
            <person name="Siena L.A."/>
            <person name="Pessino S.C."/>
            <person name="Combes M.C."/>
            <person name="Mariac C."/>
            <person name="Albertini E."/>
            <person name="Pupilli F."/>
            <person name="Ortiz J.P.A."/>
            <person name="Leblanc O."/>
        </authorList>
    </citation>
    <scope>NUCLEOTIDE SEQUENCE [LARGE SCALE GENOMIC DNA]</scope>
    <source>
        <strain evidence="4">R1</strain>
        <tissue evidence="4">Leaf</tissue>
    </source>
</reference>
<dbReference type="AlphaFoldDB" id="A0AAQ3SG57"/>
<dbReference type="Pfam" id="PF01833">
    <property type="entry name" value="TIG"/>
    <property type="match status" value="1"/>
</dbReference>
<name>A0AAQ3SG57_PASNO</name>
<accession>A0AAQ3SG57</accession>
<dbReference type="InterPro" id="IPR013783">
    <property type="entry name" value="Ig-like_fold"/>
</dbReference>
<dbReference type="Proteomes" id="UP001341281">
    <property type="component" value="Chromosome 02"/>
</dbReference>
<dbReference type="Gene3D" id="2.60.40.10">
    <property type="entry name" value="Immunoglobulins"/>
    <property type="match status" value="1"/>
</dbReference>
<evidence type="ECO:0000256" key="1">
    <source>
        <dbReference type="ARBA" id="ARBA00023043"/>
    </source>
</evidence>
<dbReference type="GO" id="GO:0003712">
    <property type="term" value="F:transcription coregulator activity"/>
    <property type="evidence" value="ECO:0007669"/>
    <property type="project" value="TreeGrafter"/>
</dbReference>
<dbReference type="GO" id="GO:0005634">
    <property type="term" value="C:nucleus"/>
    <property type="evidence" value="ECO:0007669"/>
    <property type="project" value="TreeGrafter"/>
</dbReference>
<dbReference type="SUPFAM" id="SSF81296">
    <property type="entry name" value="E set domains"/>
    <property type="match status" value="1"/>
</dbReference>
<dbReference type="PANTHER" id="PTHR23335">
    <property type="entry name" value="CALMODULIN-BINDING TRANSCRIPTION ACTIVATOR CAMTA"/>
    <property type="match status" value="1"/>
</dbReference>
<evidence type="ECO:0000256" key="2">
    <source>
        <dbReference type="SAM" id="MobiDB-lite"/>
    </source>
</evidence>